<dbReference type="InterPro" id="IPR016163">
    <property type="entry name" value="Ald_DH_C"/>
</dbReference>
<accession>A0A2H0W1N4</accession>
<name>A0A2H0W1N4_9BACT</name>
<gene>
    <name evidence="5" type="ORF">COT81_01860</name>
</gene>
<dbReference type="InterPro" id="IPR016162">
    <property type="entry name" value="Ald_DH_N"/>
</dbReference>
<dbReference type="InterPro" id="IPR015590">
    <property type="entry name" value="Aldehyde_DH_dom"/>
</dbReference>
<dbReference type="Proteomes" id="UP000230935">
    <property type="component" value="Unassembled WGS sequence"/>
</dbReference>
<feature type="active site" evidence="2">
    <location>
        <position position="252"/>
    </location>
</feature>
<dbReference type="InterPro" id="IPR029510">
    <property type="entry name" value="Ald_DH_CS_GLU"/>
</dbReference>
<dbReference type="CDD" id="cd07078">
    <property type="entry name" value="ALDH"/>
    <property type="match status" value="1"/>
</dbReference>
<reference evidence="6" key="1">
    <citation type="submission" date="2017-09" db="EMBL/GenBank/DDBJ databases">
        <title>Depth-based differentiation of microbial function through sediment-hosted aquifers and enrichment of novel symbionts in the deep terrestrial subsurface.</title>
        <authorList>
            <person name="Probst A.J."/>
            <person name="Ladd B."/>
            <person name="Jarett J.K."/>
            <person name="Geller-Mcgrath D.E."/>
            <person name="Sieber C.M.K."/>
            <person name="Emerson J.B."/>
            <person name="Anantharaman K."/>
            <person name="Thomas B.C."/>
            <person name="Malmstrom R."/>
            <person name="Stieglmeier M."/>
            <person name="Klingl A."/>
            <person name="Woyke T."/>
            <person name="Ryan C.M."/>
            <person name="Banfield J.F."/>
        </authorList>
    </citation>
    <scope>NUCLEOTIDE SEQUENCE [LARGE SCALE GENOMIC DNA]</scope>
</reference>
<dbReference type="PANTHER" id="PTHR11699">
    <property type="entry name" value="ALDEHYDE DEHYDROGENASE-RELATED"/>
    <property type="match status" value="1"/>
</dbReference>
<evidence type="ECO:0000259" key="4">
    <source>
        <dbReference type="Pfam" id="PF00171"/>
    </source>
</evidence>
<protein>
    <submittedName>
        <fullName evidence="5">Aldehyde dehydrogenase</fullName>
    </submittedName>
</protein>
<proteinExistence type="inferred from homology"/>
<organism evidence="5 6">
    <name type="scientific">Candidatus Buchananbacteria bacterium CG10_big_fil_rev_8_21_14_0_10_42_9</name>
    <dbReference type="NCBI Taxonomy" id="1974526"/>
    <lineage>
        <taxon>Bacteria</taxon>
        <taxon>Candidatus Buchananiibacteriota</taxon>
    </lineage>
</organism>
<evidence type="ECO:0000256" key="3">
    <source>
        <dbReference type="RuleBase" id="RU003345"/>
    </source>
</evidence>
<dbReference type="PROSITE" id="PS00687">
    <property type="entry name" value="ALDEHYDE_DEHYDR_GLU"/>
    <property type="match status" value="1"/>
</dbReference>
<dbReference type="Pfam" id="PF00171">
    <property type="entry name" value="Aldedh"/>
    <property type="match status" value="1"/>
</dbReference>
<dbReference type="GO" id="GO:0016620">
    <property type="term" value="F:oxidoreductase activity, acting on the aldehyde or oxo group of donors, NAD or NADP as acceptor"/>
    <property type="evidence" value="ECO:0007669"/>
    <property type="project" value="InterPro"/>
</dbReference>
<dbReference type="InterPro" id="IPR016161">
    <property type="entry name" value="Ald_DH/histidinol_DH"/>
</dbReference>
<comment type="caution">
    <text evidence="5">The sequence shown here is derived from an EMBL/GenBank/DDBJ whole genome shotgun (WGS) entry which is preliminary data.</text>
</comment>
<sequence length="479" mass="51623">MTYPSEIVHWIAGKETAGESGAYFNKFSPASGEVLSRVIAGDTNDIDLAIQAASQSYPNWSNSNTAQRADLVAQAANLLEQKSRAAAEIISLESGKSEIISLGEVNWAVKMGQFWASQADRFDEVEVLKSSVAKRRVQMIRQSLGPGVLITPFNNPLAGIASKVFPALLCGNTIVLKSHEDTPYIAVWFGKILKEAGLPQGVYNVVQGKGSDIGTPLVTDKRVQFVSFTGSVATAQTIIKASADRLTKTMVEAGGKNPIIICDDANLEKAVEAAVGSGFIDTGQRCASGSRVIVMREVYDQFKEMYLAKVKSLKSGTGNSDDLGAIINQRRLDEILLSVEEAVRKGATLLCGGKRIDRPGFFMEPTVLENVGPNDKISKAEVFGPVVILYQANDFDEAINLANDADYKLTGAIHTSDLKKGMTFIKRYIAGVARVNGPTHGSEPHTPFGGLGLSGNGWKETGWQAMNFYSDLKQVSFDD</sequence>
<feature type="domain" description="Aldehyde dehydrogenase" evidence="4">
    <location>
        <begin position="19"/>
        <end position="475"/>
    </location>
</feature>
<evidence type="ECO:0000256" key="1">
    <source>
        <dbReference type="ARBA" id="ARBA00023002"/>
    </source>
</evidence>
<dbReference type="EMBL" id="PEZZ01000012">
    <property type="protein sequence ID" value="PIS05285.1"/>
    <property type="molecule type" value="Genomic_DNA"/>
</dbReference>
<dbReference type="Gene3D" id="3.40.605.10">
    <property type="entry name" value="Aldehyde Dehydrogenase, Chain A, domain 1"/>
    <property type="match status" value="1"/>
</dbReference>
<dbReference type="AlphaFoldDB" id="A0A2H0W1N4"/>
<evidence type="ECO:0000313" key="6">
    <source>
        <dbReference type="Proteomes" id="UP000230935"/>
    </source>
</evidence>
<evidence type="ECO:0000256" key="2">
    <source>
        <dbReference type="PROSITE-ProRule" id="PRU10007"/>
    </source>
</evidence>
<evidence type="ECO:0000313" key="5">
    <source>
        <dbReference type="EMBL" id="PIS05285.1"/>
    </source>
</evidence>
<dbReference type="SUPFAM" id="SSF53720">
    <property type="entry name" value="ALDH-like"/>
    <property type="match status" value="1"/>
</dbReference>
<comment type="similarity">
    <text evidence="3">Belongs to the aldehyde dehydrogenase family.</text>
</comment>
<dbReference type="Gene3D" id="3.40.309.10">
    <property type="entry name" value="Aldehyde Dehydrogenase, Chain A, domain 2"/>
    <property type="match status" value="1"/>
</dbReference>
<keyword evidence="1 3" id="KW-0560">Oxidoreductase</keyword>